<dbReference type="RefSeq" id="WP_187272395.1">
    <property type="nucleotide sequence ID" value="NZ_BPRA01000003.1"/>
</dbReference>
<evidence type="ECO:0008006" key="4">
    <source>
        <dbReference type="Google" id="ProtNLM"/>
    </source>
</evidence>
<name>A0ABQ4TI96_9HYPH</name>
<reference evidence="2" key="1">
    <citation type="journal article" date="2021" name="Front. Microbiol.">
        <title>Comprehensive Comparative Genomics and Phenotyping of Methylobacterium Species.</title>
        <authorList>
            <person name="Alessa O."/>
            <person name="Ogura Y."/>
            <person name="Fujitani Y."/>
            <person name="Takami H."/>
            <person name="Hayashi T."/>
            <person name="Sahin N."/>
            <person name="Tani A."/>
        </authorList>
    </citation>
    <scope>NUCLEOTIDE SEQUENCE</scope>
    <source>
        <strain evidence="2">DSM 23674</strain>
    </source>
</reference>
<sequence length="154" mass="16888">MTSDLPSRLYRRVCSVGFVLLLAALPARAEDPAPLLDNWKDLRAAFVRCWTVPKGTEGSVVAFRFLFAPNGGLRGPPMVMAKILKGDDDAKKRYEAAAYLTLDRCLPIRVTPGFKAVMGESLLLLRLVNTRREPAPNLGPAMTIFAEEAKAEGE</sequence>
<feature type="signal peptide" evidence="1">
    <location>
        <begin position="1"/>
        <end position="29"/>
    </location>
</feature>
<keyword evidence="3" id="KW-1185">Reference proteome</keyword>
<feature type="chain" id="PRO_5046732634" description="Invasion associated locus B family protein" evidence="1">
    <location>
        <begin position="30"/>
        <end position="154"/>
    </location>
</feature>
<evidence type="ECO:0000313" key="3">
    <source>
        <dbReference type="Proteomes" id="UP001055101"/>
    </source>
</evidence>
<reference evidence="2" key="2">
    <citation type="submission" date="2021-08" db="EMBL/GenBank/DDBJ databases">
        <authorList>
            <person name="Tani A."/>
            <person name="Ola A."/>
            <person name="Ogura Y."/>
            <person name="Katsura K."/>
            <person name="Hayashi T."/>
        </authorList>
    </citation>
    <scope>NUCLEOTIDE SEQUENCE</scope>
    <source>
        <strain evidence="2">DSM 23674</strain>
    </source>
</reference>
<proteinExistence type="predicted"/>
<accession>A0ABQ4TI96</accession>
<evidence type="ECO:0000256" key="1">
    <source>
        <dbReference type="SAM" id="SignalP"/>
    </source>
</evidence>
<comment type="caution">
    <text evidence="2">The sequence shown here is derived from an EMBL/GenBank/DDBJ whole genome shotgun (WGS) entry which is preliminary data.</text>
</comment>
<dbReference type="EMBL" id="BPRA01000003">
    <property type="protein sequence ID" value="GJE54333.1"/>
    <property type="molecule type" value="Genomic_DNA"/>
</dbReference>
<dbReference type="Proteomes" id="UP001055101">
    <property type="component" value="Unassembled WGS sequence"/>
</dbReference>
<protein>
    <recommendedName>
        <fullName evidence="4">Invasion associated locus B family protein</fullName>
    </recommendedName>
</protein>
<keyword evidence="1" id="KW-0732">Signal</keyword>
<organism evidence="2 3">
    <name type="scientific">Methylobacterium thuringiense</name>
    <dbReference type="NCBI Taxonomy" id="1003091"/>
    <lineage>
        <taxon>Bacteria</taxon>
        <taxon>Pseudomonadati</taxon>
        <taxon>Pseudomonadota</taxon>
        <taxon>Alphaproteobacteria</taxon>
        <taxon>Hyphomicrobiales</taxon>
        <taxon>Methylobacteriaceae</taxon>
        <taxon>Methylobacterium</taxon>
    </lineage>
</organism>
<gene>
    <name evidence="2" type="ORF">EKPJFOCH_0807</name>
</gene>
<evidence type="ECO:0000313" key="2">
    <source>
        <dbReference type="EMBL" id="GJE54333.1"/>
    </source>
</evidence>